<comment type="caution">
    <text evidence="1">The sequence shown here is derived from an EMBL/GenBank/DDBJ whole genome shotgun (WGS) entry which is preliminary data.</text>
</comment>
<evidence type="ECO:0000313" key="2">
    <source>
        <dbReference type="Proteomes" id="UP001239111"/>
    </source>
</evidence>
<dbReference type="EMBL" id="CM056744">
    <property type="protein sequence ID" value="KAJ8666970.1"/>
    <property type="molecule type" value="Genomic_DNA"/>
</dbReference>
<proteinExistence type="predicted"/>
<reference evidence="1" key="1">
    <citation type="submission" date="2023-04" db="EMBL/GenBank/DDBJ databases">
        <title>A chromosome-level genome assembly of the parasitoid wasp Eretmocerus hayati.</title>
        <authorList>
            <person name="Zhong Y."/>
            <person name="Liu S."/>
            <person name="Liu Y."/>
        </authorList>
    </citation>
    <scope>NUCLEOTIDE SEQUENCE</scope>
    <source>
        <strain evidence="1">ZJU_SS_LIU_2023</strain>
    </source>
</reference>
<dbReference type="Proteomes" id="UP001239111">
    <property type="component" value="Chromosome 4"/>
</dbReference>
<protein>
    <submittedName>
        <fullName evidence="1">Uncharacterized protein</fullName>
    </submittedName>
</protein>
<keyword evidence="2" id="KW-1185">Reference proteome</keyword>
<accession>A0ACC2N6Z9</accession>
<organism evidence="1 2">
    <name type="scientific">Eretmocerus hayati</name>
    <dbReference type="NCBI Taxonomy" id="131215"/>
    <lineage>
        <taxon>Eukaryota</taxon>
        <taxon>Metazoa</taxon>
        <taxon>Ecdysozoa</taxon>
        <taxon>Arthropoda</taxon>
        <taxon>Hexapoda</taxon>
        <taxon>Insecta</taxon>
        <taxon>Pterygota</taxon>
        <taxon>Neoptera</taxon>
        <taxon>Endopterygota</taxon>
        <taxon>Hymenoptera</taxon>
        <taxon>Apocrita</taxon>
        <taxon>Proctotrupomorpha</taxon>
        <taxon>Chalcidoidea</taxon>
        <taxon>Aphelinidae</taxon>
        <taxon>Aphelininae</taxon>
        <taxon>Eretmocerus</taxon>
    </lineage>
</organism>
<sequence>MMEQKFMSAESVRIAQFLDQIEKSPNSFNCGKTVLGGVKNAEKSNTLRKAANDVRSRNSQRLNTLRVLKLYSQSVATAPLYSEEMSLALYARSDFSFQLCLFSECIKDLDQILTLGCSDNLKSKVSNRKAECYLQSCSDVKKTNIEDTIGKMNIELDDELETSSIEKLKNSGIPLAEGDSPKNDQGFDISDEPLLISYQQEIPCASETVGIEFDNQYGRKVIATKNIKPGDILAVEKMYCFALDPSAFYSHCSHCAKVAWASLPCNHCLYSVYCSDECRDTAWNEYHEIECKVLSHLIDKYEECDKYRMVLTVRIMLKAVNENKGDISKLKENLEKIDNAPDQCKRGFSENGKLLNNYKSVLSLGSNAYKRDTCDLIKVSRLSSEVLYCLITLTNLFEKSKNKDEDIIFIGALTSRVYHTILYNQFSMMENQDVTPRRAYMFSSDGMDMLSLLSGFNCQSWSEIDSLVPSTNYSDLGSLISPFCSLVNHSCFPNVATCLTANGELILYSLSCIKEKSQLFICYKDLCSQTRKSTRQYIMKLLSFDCDCTPCREDWPLLYEAQPLKNKTKDASVLKLVSEIYELRRNSKSKEKMMKRMVEEALEVIIDKSLFPTKEFYELTDMLLHLFVVLYGKWFQVPAPDLH</sequence>
<name>A0ACC2N6Z9_9HYME</name>
<evidence type="ECO:0000313" key="1">
    <source>
        <dbReference type="EMBL" id="KAJ8666970.1"/>
    </source>
</evidence>
<gene>
    <name evidence="1" type="ORF">QAD02_008632</name>
</gene>